<dbReference type="PANTHER" id="PTHR47080">
    <property type="entry name" value="CHROMOSOME 16 OPEN READING FRAME 96"/>
    <property type="match status" value="1"/>
</dbReference>
<feature type="region of interest" description="Disordered" evidence="2">
    <location>
        <begin position="81"/>
        <end position="154"/>
    </location>
</feature>
<dbReference type="RefSeq" id="XP_064071325.1">
    <property type="nucleotide sequence ID" value="XM_064215255.1"/>
</dbReference>
<protein>
    <submittedName>
        <fullName evidence="5">Myosin-10-like</fullName>
    </submittedName>
</protein>
<evidence type="ECO:0000259" key="3">
    <source>
        <dbReference type="Pfam" id="PF16043"/>
    </source>
</evidence>
<feature type="compositionally biased region" description="Basic and acidic residues" evidence="2">
    <location>
        <begin position="90"/>
        <end position="107"/>
    </location>
</feature>
<feature type="coiled-coil region" evidence="1">
    <location>
        <begin position="636"/>
        <end position="663"/>
    </location>
</feature>
<evidence type="ECO:0000256" key="2">
    <source>
        <dbReference type="SAM" id="MobiDB-lite"/>
    </source>
</evidence>
<feature type="compositionally biased region" description="Polar residues" evidence="2">
    <location>
        <begin position="837"/>
        <end position="847"/>
    </location>
</feature>
<dbReference type="InterPro" id="IPR032013">
    <property type="entry name" value="DUF4795"/>
</dbReference>
<feature type="region of interest" description="Disordered" evidence="2">
    <location>
        <begin position="837"/>
        <end position="856"/>
    </location>
</feature>
<dbReference type="GeneID" id="113393196"/>
<accession>A0ABM4AJ69</accession>
<proteinExistence type="predicted"/>
<dbReference type="Pfam" id="PF16043">
    <property type="entry name" value="DUF4795"/>
    <property type="match status" value="1"/>
</dbReference>
<dbReference type="PANTHER" id="PTHR47080:SF1">
    <property type="entry name" value="CHROMOSOME 16 OPEN READING FRAME 96"/>
    <property type="match status" value="1"/>
</dbReference>
<feature type="compositionally biased region" description="Low complexity" evidence="2">
    <location>
        <begin position="108"/>
        <end position="133"/>
    </location>
</feature>
<reference evidence="5" key="1">
    <citation type="submission" date="2025-08" db="UniProtKB">
        <authorList>
            <consortium name="RefSeq"/>
        </authorList>
    </citation>
    <scope>IDENTIFICATION</scope>
    <source>
        <tissue evidence="5">Whole body</tissue>
    </source>
</reference>
<name>A0ABM4AJ69_VANTA</name>
<evidence type="ECO:0000313" key="4">
    <source>
        <dbReference type="Proteomes" id="UP001652626"/>
    </source>
</evidence>
<dbReference type="Proteomes" id="UP001652626">
    <property type="component" value="Chromosome 6"/>
</dbReference>
<organism evidence="4 5">
    <name type="scientific">Vanessa tameamea</name>
    <name type="common">Kamehameha butterfly</name>
    <dbReference type="NCBI Taxonomy" id="334116"/>
    <lineage>
        <taxon>Eukaryota</taxon>
        <taxon>Metazoa</taxon>
        <taxon>Ecdysozoa</taxon>
        <taxon>Arthropoda</taxon>
        <taxon>Hexapoda</taxon>
        <taxon>Insecta</taxon>
        <taxon>Pterygota</taxon>
        <taxon>Neoptera</taxon>
        <taxon>Endopterygota</taxon>
        <taxon>Lepidoptera</taxon>
        <taxon>Glossata</taxon>
        <taxon>Ditrysia</taxon>
        <taxon>Papilionoidea</taxon>
        <taxon>Nymphalidae</taxon>
        <taxon>Nymphalinae</taxon>
        <taxon>Vanessa</taxon>
    </lineage>
</organism>
<evidence type="ECO:0000313" key="5">
    <source>
        <dbReference type="RefSeq" id="XP_064071325.1"/>
    </source>
</evidence>
<sequence length="856" mass="94816">MSGTNIMTIREMIDSAFGDPDENIVNLKLIQTILYVLARQLRVLERRVGVAISPSFIRSASSISITEVKLLTGVKKKKGNIRNAGRAKKKTDSSTKSITDRSSEKSVSKSTTERTTSSGPSSSLKTSTTLSSPDKTKSSTDKSPSSKVDSDIYKKKFPSQEYHHLLETIEQQRERELRIVDQRADSREEAEKVPTPMVSLDSMEMQFEKLLIVERVSSEDDATKSGAFRDSKGLDLSIVTKYQFDNLAETVKELQEKFSSVGKALFPENTKLMQDLRRGASLTDAMAALQLSARLDAAEITLQQMLSLITDLAIRKGIEIADIRENETEMKDILDAPSHVSGIPSQVSRKSTARKQSLKVEKKIQALPTQSAETSHTEIVEHFNEEQISEPADEPNVKKDTINVYEMDNAMQEVYESLLKTVKNMTSKVGSTAENALKIAHKLEEKVNNATTLDVRMDDIETLVSDYAEKINTLDTGLSSQMTNYQEQLTQMQHDLESGLESMTEAIANTGGDTTAIAELNFSFNNLQIDFDATNLKQKELRENQDMFSSDLTSLWKQIEILRGTKSDRDEVADALRDKAGIGALNGLVTQQQFDAVRGDFEKRIAASYDKFNNQEIIWQKAIDDLLRELNEKAGLEQIASLRDDINTNLEKLRSKVNAMTEIVGEPRSAATTKKLFRDAACLSCSSPAHMDIHEPNVIPPLPALPNPSRRPPTIEAENITKPKEDGDHGLCYPGRPIQHPKDPRSHYCQRYCGGSHTVVANTSKRAPAGMIISSFRQPSSGIGVDGKTYKIDEPEPKLTPCVPCNLPNVTPAPSEKEQGFNNDTVESLDLFARSSIMKTDGNSVSATPPAAFDDD</sequence>
<keyword evidence="4" id="KW-1185">Reference proteome</keyword>
<gene>
    <name evidence="5" type="primary">LOC113393196</name>
</gene>
<keyword evidence="1" id="KW-0175">Coiled coil</keyword>
<evidence type="ECO:0000256" key="1">
    <source>
        <dbReference type="SAM" id="Coils"/>
    </source>
</evidence>
<feature type="domain" description="DUF4795" evidence="3">
    <location>
        <begin position="512"/>
        <end position="707"/>
    </location>
</feature>